<dbReference type="AlphaFoldDB" id="A0A2T5ILN6"/>
<sequence length="356" mass="41093">MKSLTYIEYLFLDCISTGRPIKEATLFYNLIGKRTVSTMLQCRQYDLEAYFTVMPGMKPTALKKGLERLASDGLIIGNDGEGFLLTEAGSAKKADFFSRHAHFSLGSQMEFALVQGVLRRRMLFLIQILSEMLHKNKHYYPIEREAKEQIWMKRLLAQHAGDRATFARAYGEEWRTYLSRLPEKDAGLFALQFEGTGHLRKTTGQMAGLFSFEEAEVKILLHQNWLRLYGALEKEPEKFPVLASVMLMTIKENGLASASAETTMRYFMNGHGMEEIISMRGLKQSTIQDHFAEIALIYPEFPTQRFLDKGKMQYLQQLVEHKVRVDYREIQKEFPEINFFESRLIQIRSEVAAKHG</sequence>
<dbReference type="OrthoDB" id="2168040at2"/>
<dbReference type="EMBL" id="QAOM01000007">
    <property type="protein sequence ID" value="PTQ84700.1"/>
    <property type="molecule type" value="Genomic_DNA"/>
</dbReference>
<keyword evidence="3" id="KW-1185">Reference proteome</keyword>
<protein>
    <submittedName>
        <fullName evidence="2">Uncharacterized protein YpbB</fullName>
    </submittedName>
</protein>
<gene>
    <name evidence="2" type="ORF">C8U37_10768</name>
</gene>
<evidence type="ECO:0000313" key="2">
    <source>
        <dbReference type="EMBL" id="PTQ84700.1"/>
    </source>
</evidence>
<accession>A0A2T5ILN6</accession>
<dbReference type="RefSeq" id="WP_108032369.1">
    <property type="nucleotide sequence ID" value="NZ_QAOM01000007.1"/>
</dbReference>
<comment type="caution">
    <text evidence="2">The sequence shown here is derived from an EMBL/GenBank/DDBJ whole genome shotgun (WGS) entry which is preliminary data.</text>
</comment>
<evidence type="ECO:0000313" key="3">
    <source>
        <dbReference type="Proteomes" id="UP000244161"/>
    </source>
</evidence>
<reference evidence="2 3" key="1">
    <citation type="submission" date="2018-04" db="EMBL/GenBank/DDBJ databases">
        <title>Genomic Encyclopedia of Archaeal and Bacterial Type Strains, Phase II (KMG-II): from individual species to whole genera.</title>
        <authorList>
            <person name="Goeker M."/>
        </authorList>
    </citation>
    <scope>NUCLEOTIDE SEQUENCE [LARGE SCALE GENOMIC DNA]</scope>
    <source>
        <strain evidence="2 3">DSM 18806</strain>
    </source>
</reference>
<name>A0A2T5ILN6_9LACT</name>
<evidence type="ECO:0000259" key="1">
    <source>
        <dbReference type="Pfam" id="PF14493"/>
    </source>
</evidence>
<feature type="domain" description="Helicase Helix-turn-helix" evidence="1">
    <location>
        <begin position="259"/>
        <end position="345"/>
    </location>
</feature>
<dbReference type="Proteomes" id="UP000244161">
    <property type="component" value="Unassembled WGS sequence"/>
</dbReference>
<organism evidence="2 3">
    <name type="scientific">Trichococcus patagoniensis</name>
    <dbReference type="NCBI Taxonomy" id="382641"/>
    <lineage>
        <taxon>Bacteria</taxon>
        <taxon>Bacillati</taxon>
        <taxon>Bacillota</taxon>
        <taxon>Bacilli</taxon>
        <taxon>Lactobacillales</taxon>
        <taxon>Carnobacteriaceae</taxon>
        <taxon>Trichococcus</taxon>
    </lineage>
</organism>
<dbReference type="Pfam" id="PF14493">
    <property type="entry name" value="HTH_40"/>
    <property type="match status" value="1"/>
</dbReference>
<proteinExistence type="predicted"/>
<dbReference type="InterPro" id="IPR029491">
    <property type="entry name" value="Helicase_HTH"/>
</dbReference>